<evidence type="ECO:0000313" key="2">
    <source>
        <dbReference type="EMBL" id="CAG9580094.1"/>
    </source>
</evidence>
<reference evidence="2" key="1">
    <citation type="submission" date="2021-09" db="EMBL/GenBank/DDBJ databases">
        <authorList>
            <person name="Martin H S."/>
        </authorList>
    </citation>
    <scope>NUCLEOTIDE SEQUENCE</scope>
</reference>
<dbReference type="EMBL" id="CAKASE010000079">
    <property type="protein sequence ID" value="CAG9580094.1"/>
    <property type="molecule type" value="Genomic_DNA"/>
</dbReference>
<feature type="compositionally biased region" description="Polar residues" evidence="1">
    <location>
        <begin position="9"/>
        <end position="19"/>
    </location>
</feature>
<dbReference type="AlphaFoldDB" id="A0A8J2R0Z6"/>
<organism evidence="2 3">
    <name type="scientific">Danaus chrysippus</name>
    <name type="common">African queen</name>
    <dbReference type="NCBI Taxonomy" id="151541"/>
    <lineage>
        <taxon>Eukaryota</taxon>
        <taxon>Metazoa</taxon>
        <taxon>Ecdysozoa</taxon>
        <taxon>Arthropoda</taxon>
        <taxon>Hexapoda</taxon>
        <taxon>Insecta</taxon>
        <taxon>Pterygota</taxon>
        <taxon>Neoptera</taxon>
        <taxon>Endopterygota</taxon>
        <taxon>Lepidoptera</taxon>
        <taxon>Glossata</taxon>
        <taxon>Ditrysia</taxon>
        <taxon>Papilionoidea</taxon>
        <taxon>Nymphalidae</taxon>
        <taxon>Danainae</taxon>
        <taxon>Danaini</taxon>
        <taxon>Danaina</taxon>
        <taxon>Danaus</taxon>
        <taxon>Anosia</taxon>
    </lineage>
</organism>
<dbReference type="Proteomes" id="UP000789524">
    <property type="component" value="Unassembled WGS sequence"/>
</dbReference>
<keyword evidence="3" id="KW-1185">Reference proteome</keyword>
<gene>
    <name evidence="2" type="ORF">DCHRY22_LOCUS13527</name>
</gene>
<sequence>MNVEALKGSSLTTTVSSVRDQPGGVLRPAPTPDRKTTYRTDRSITTDTHTDRLYYEYMILRYITGYTWTRRREKEIQPTGGEEKR</sequence>
<name>A0A8J2R0Z6_9NEOP</name>
<evidence type="ECO:0000256" key="1">
    <source>
        <dbReference type="SAM" id="MobiDB-lite"/>
    </source>
</evidence>
<evidence type="ECO:0000313" key="3">
    <source>
        <dbReference type="Proteomes" id="UP000789524"/>
    </source>
</evidence>
<accession>A0A8J2R0Z6</accession>
<protein>
    <submittedName>
        <fullName evidence="2">(African queen) hypothetical protein</fullName>
    </submittedName>
</protein>
<comment type="caution">
    <text evidence="2">The sequence shown here is derived from an EMBL/GenBank/DDBJ whole genome shotgun (WGS) entry which is preliminary data.</text>
</comment>
<proteinExistence type="predicted"/>
<feature type="region of interest" description="Disordered" evidence="1">
    <location>
        <begin position="1"/>
        <end position="38"/>
    </location>
</feature>